<name>A0A8C4J948_DRONO</name>
<dbReference type="Ensembl" id="ENSDNVT00000006004.1">
    <property type="protein sequence ID" value="ENSDNVP00000004995.1"/>
    <property type="gene ID" value="ENSDNVG00000003563.1"/>
</dbReference>
<dbReference type="PANTHER" id="PTHR35440">
    <property type="entry name" value="TESTIS-EXPRESSED PROTEIN 36"/>
    <property type="match status" value="1"/>
</dbReference>
<dbReference type="PANTHER" id="PTHR35440:SF1">
    <property type="entry name" value="TESTIS-EXPRESSED PROTEIN 36"/>
    <property type="match status" value="1"/>
</dbReference>
<dbReference type="Pfam" id="PF15115">
    <property type="entry name" value="HDNR"/>
    <property type="match status" value="1"/>
</dbReference>
<gene>
    <name evidence="2" type="primary">TEX36</name>
</gene>
<organism evidence="2 3">
    <name type="scientific">Dromaius novaehollandiae</name>
    <name type="common">Emu</name>
    <dbReference type="NCBI Taxonomy" id="8790"/>
    <lineage>
        <taxon>Eukaryota</taxon>
        <taxon>Metazoa</taxon>
        <taxon>Chordata</taxon>
        <taxon>Craniata</taxon>
        <taxon>Vertebrata</taxon>
        <taxon>Euteleostomi</taxon>
        <taxon>Archelosauria</taxon>
        <taxon>Archosauria</taxon>
        <taxon>Dinosauria</taxon>
        <taxon>Saurischia</taxon>
        <taxon>Theropoda</taxon>
        <taxon>Coelurosauria</taxon>
        <taxon>Aves</taxon>
        <taxon>Palaeognathae</taxon>
        <taxon>Casuariiformes</taxon>
        <taxon>Dromaiidae</taxon>
        <taxon>Dromaius</taxon>
    </lineage>
</organism>
<evidence type="ECO:0000259" key="1">
    <source>
        <dbReference type="Pfam" id="PF15115"/>
    </source>
</evidence>
<reference evidence="2" key="1">
    <citation type="submission" date="2025-08" db="UniProtKB">
        <authorList>
            <consortium name="Ensembl"/>
        </authorList>
    </citation>
    <scope>IDENTIFICATION</scope>
</reference>
<dbReference type="AlphaFoldDB" id="A0A8C4J948"/>
<evidence type="ECO:0000313" key="2">
    <source>
        <dbReference type="Ensembl" id="ENSDNVP00000004995.1"/>
    </source>
</evidence>
<protein>
    <submittedName>
        <fullName evidence="2">Testis expressed 36</fullName>
    </submittedName>
</protein>
<reference evidence="2" key="2">
    <citation type="submission" date="2025-09" db="UniProtKB">
        <authorList>
            <consortium name="Ensembl"/>
        </authorList>
    </citation>
    <scope>IDENTIFICATION</scope>
</reference>
<keyword evidence="3" id="KW-1185">Reference proteome</keyword>
<proteinExistence type="predicted"/>
<dbReference type="InterPro" id="IPR029369">
    <property type="entry name" value="HDNR"/>
</dbReference>
<feature type="domain" description="Domain of unknown function with conserved HDNR motif" evidence="1">
    <location>
        <begin position="1"/>
        <end position="150"/>
    </location>
</feature>
<sequence length="200" mass="22709">MPKGRSANPRAEHDGAWFAHIGLCQSQPESTTGSALKQVQSVGEAQYIAQRLPPGYRAREQKAVNNNFPFSSHDNRHCLQNVGEYFDFGFGRKKVESERRQHNSQNFCLWAHESVPSRDDGFTVYQTSFMKDQNTEHPFCRRYPKHHLEKRCTDKPIPQDEKNLLHIPSIFSPEPCIALGSVHTALTSLSCAILKLLISC</sequence>
<accession>A0A8C4J948</accession>
<evidence type="ECO:0000313" key="3">
    <source>
        <dbReference type="Proteomes" id="UP000694423"/>
    </source>
</evidence>
<dbReference type="Proteomes" id="UP000694423">
    <property type="component" value="Unplaced"/>
</dbReference>